<dbReference type="Gene3D" id="1.10.10.10">
    <property type="entry name" value="Winged helix-like DNA-binding domain superfamily/Winged helix DNA-binding domain"/>
    <property type="match status" value="1"/>
</dbReference>
<dbReference type="SUPFAM" id="SSF46785">
    <property type="entry name" value="Winged helix' DNA-binding domain"/>
    <property type="match status" value="1"/>
</dbReference>
<dbReference type="InterPro" id="IPR000835">
    <property type="entry name" value="HTH_MarR-typ"/>
</dbReference>
<dbReference type="OrthoDB" id="165131at2"/>
<dbReference type="RefSeq" id="WP_126306709.1">
    <property type="nucleotide sequence ID" value="NZ_AP018449.1"/>
</dbReference>
<dbReference type="InterPro" id="IPR036388">
    <property type="entry name" value="WH-like_DNA-bd_sf"/>
</dbReference>
<name>A0A348AGH8_9FIRM</name>
<dbReference type="EMBL" id="AP018449">
    <property type="protein sequence ID" value="BBB90176.1"/>
    <property type="molecule type" value="Genomic_DNA"/>
</dbReference>
<dbReference type="PANTHER" id="PTHR33164:SF105">
    <property type="entry name" value="TRANSCRIPTIONAL REPRESSOR PROTEIN-RELATED"/>
    <property type="match status" value="1"/>
</dbReference>
<evidence type="ECO:0000313" key="2">
    <source>
        <dbReference type="EMBL" id="BBB90176.1"/>
    </source>
</evidence>
<dbReference type="InterPro" id="IPR039422">
    <property type="entry name" value="MarR/SlyA-like"/>
</dbReference>
<dbReference type="PRINTS" id="PR00598">
    <property type="entry name" value="HTHMARR"/>
</dbReference>
<dbReference type="Proteomes" id="UP000276437">
    <property type="component" value="Chromosome"/>
</dbReference>
<dbReference type="KEGG" id="mana:MAMMFC1_00824"/>
<keyword evidence="3" id="KW-1185">Reference proteome</keyword>
<proteinExistence type="predicted"/>
<dbReference type="SMART" id="SM00347">
    <property type="entry name" value="HTH_MARR"/>
    <property type="match status" value="1"/>
</dbReference>
<accession>A0A348AGH8</accession>
<dbReference type="AlphaFoldDB" id="A0A348AGH8"/>
<dbReference type="InterPro" id="IPR036390">
    <property type="entry name" value="WH_DNA-bd_sf"/>
</dbReference>
<dbReference type="GO" id="GO:0003700">
    <property type="term" value="F:DNA-binding transcription factor activity"/>
    <property type="evidence" value="ECO:0007669"/>
    <property type="project" value="InterPro"/>
</dbReference>
<organism evidence="2 3">
    <name type="scientific">Methylomusa anaerophila</name>
    <dbReference type="NCBI Taxonomy" id="1930071"/>
    <lineage>
        <taxon>Bacteria</taxon>
        <taxon>Bacillati</taxon>
        <taxon>Bacillota</taxon>
        <taxon>Negativicutes</taxon>
        <taxon>Selenomonadales</taxon>
        <taxon>Sporomusaceae</taxon>
        <taxon>Methylomusa</taxon>
    </lineage>
</organism>
<reference evidence="2 3" key="1">
    <citation type="journal article" date="2018" name="Int. J. Syst. Evol. Microbiol.">
        <title>Methylomusa anaerophila gen. nov., sp. nov., an anaerobic methanol-utilizing bacterium isolated from a microbial fuel cell.</title>
        <authorList>
            <person name="Amano N."/>
            <person name="Yamamuro A."/>
            <person name="Miyahara M."/>
            <person name="Kouzuma A."/>
            <person name="Abe T."/>
            <person name="Watanabe K."/>
        </authorList>
    </citation>
    <scope>NUCLEOTIDE SEQUENCE [LARGE SCALE GENOMIC DNA]</scope>
    <source>
        <strain evidence="2 3">MMFC1</strain>
    </source>
</reference>
<dbReference type="GO" id="GO:0006950">
    <property type="term" value="P:response to stress"/>
    <property type="evidence" value="ECO:0007669"/>
    <property type="project" value="TreeGrafter"/>
</dbReference>
<evidence type="ECO:0000259" key="1">
    <source>
        <dbReference type="PROSITE" id="PS50995"/>
    </source>
</evidence>
<dbReference type="PROSITE" id="PS50995">
    <property type="entry name" value="HTH_MARR_2"/>
    <property type="match status" value="1"/>
</dbReference>
<dbReference type="PANTHER" id="PTHR33164">
    <property type="entry name" value="TRANSCRIPTIONAL REGULATOR, MARR FAMILY"/>
    <property type="match status" value="1"/>
</dbReference>
<feature type="domain" description="HTH marR-type" evidence="1">
    <location>
        <begin position="13"/>
        <end position="145"/>
    </location>
</feature>
<evidence type="ECO:0000313" key="3">
    <source>
        <dbReference type="Proteomes" id="UP000276437"/>
    </source>
</evidence>
<sequence length="148" mass="16660">MEHIVECFPKVPSPCHCLNIRRASQAVTQFYENILAPSGLKLTQYSLLRHLEMAEPVVTISELANFMRIDRTTLNRKMKPLIEAGLIEVATGKDPRCRQIMLTDAGRSALSAALKLWDNAQTLLQEYLGETELAQFKHIIAKLEALTP</sequence>
<protein>
    <submittedName>
        <fullName evidence="2">MarR family protein</fullName>
    </submittedName>
</protein>
<dbReference type="Pfam" id="PF12802">
    <property type="entry name" value="MarR_2"/>
    <property type="match status" value="1"/>
</dbReference>
<gene>
    <name evidence="2" type="ORF">MAMMFC1_00824</name>
</gene>